<proteinExistence type="predicted"/>
<dbReference type="AlphaFoldDB" id="A0A7J8DXH1"/>
<gene>
    <name evidence="1" type="ORF">HJG63_008380</name>
</gene>
<keyword evidence="2" id="KW-1185">Reference proteome</keyword>
<sequence>MVHRNFYFQQTFKQFQWEARFGKHWIRLSPSLLLDLAFCASTQKVLILILQKETGTWKKMGNGFLSSSNTGDGPILLPAHFWPVSGILKLHRTARVMRGASGMLLTVHRAGVLWGLNRDQD</sequence>
<protein>
    <submittedName>
        <fullName evidence="1">Uncharacterized protein</fullName>
    </submittedName>
</protein>
<dbReference type="Proteomes" id="UP000593571">
    <property type="component" value="Unassembled WGS sequence"/>
</dbReference>
<evidence type="ECO:0000313" key="1">
    <source>
        <dbReference type="EMBL" id="KAF6427898.1"/>
    </source>
</evidence>
<reference evidence="1 2" key="1">
    <citation type="journal article" date="2020" name="Nature">
        <title>Six reference-quality genomes reveal evolution of bat adaptations.</title>
        <authorList>
            <person name="Jebb D."/>
            <person name="Huang Z."/>
            <person name="Pippel M."/>
            <person name="Hughes G.M."/>
            <person name="Lavrichenko K."/>
            <person name="Devanna P."/>
            <person name="Winkler S."/>
            <person name="Jermiin L.S."/>
            <person name="Skirmuntt E.C."/>
            <person name="Katzourakis A."/>
            <person name="Burkitt-Gray L."/>
            <person name="Ray D.A."/>
            <person name="Sullivan K.A.M."/>
            <person name="Roscito J.G."/>
            <person name="Kirilenko B.M."/>
            <person name="Davalos L.M."/>
            <person name="Corthals A.P."/>
            <person name="Power M.L."/>
            <person name="Jones G."/>
            <person name="Ransome R.D."/>
            <person name="Dechmann D.K.N."/>
            <person name="Locatelli A.G."/>
            <person name="Puechmaille S.J."/>
            <person name="Fedrigo O."/>
            <person name="Jarvis E.D."/>
            <person name="Hiller M."/>
            <person name="Vernes S.C."/>
            <person name="Myers E.W."/>
            <person name="Teeling E.C."/>
        </authorList>
    </citation>
    <scope>NUCLEOTIDE SEQUENCE [LARGE SCALE GENOMIC DNA]</scope>
    <source>
        <strain evidence="1">MRouAeg1</strain>
        <tissue evidence="1">Muscle</tissue>
    </source>
</reference>
<comment type="caution">
    <text evidence="1">The sequence shown here is derived from an EMBL/GenBank/DDBJ whole genome shotgun (WGS) entry which is preliminary data.</text>
</comment>
<dbReference type="EMBL" id="JACASE010000011">
    <property type="protein sequence ID" value="KAF6427898.1"/>
    <property type="molecule type" value="Genomic_DNA"/>
</dbReference>
<organism evidence="1 2">
    <name type="scientific">Rousettus aegyptiacus</name>
    <name type="common">Egyptian fruit bat</name>
    <name type="synonym">Pteropus aegyptiacus</name>
    <dbReference type="NCBI Taxonomy" id="9407"/>
    <lineage>
        <taxon>Eukaryota</taxon>
        <taxon>Metazoa</taxon>
        <taxon>Chordata</taxon>
        <taxon>Craniata</taxon>
        <taxon>Vertebrata</taxon>
        <taxon>Euteleostomi</taxon>
        <taxon>Mammalia</taxon>
        <taxon>Eutheria</taxon>
        <taxon>Laurasiatheria</taxon>
        <taxon>Chiroptera</taxon>
        <taxon>Yinpterochiroptera</taxon>
        <taxon>Pteropodoidea</taxon>
        <taxon>Pteropodidae</taxon>
        <taxon>Rousettinae</taxon>
        <taxon>Rousettus</taxon>
    </lineage>
</organism>
<evidence type="ECO:0000313" key="2">
    <source>
        <dbReference type="Proteomes" id="UP000593571"/>
    </source>
</evidence>
<accession>A0A7J8DXH1</accession>
<name>A0A7J8DXH1_ROUAE</name>